<dbReference type="GO" id="GO:0051604">
    <property type="term" value="P:protein maturation"/>
    <property type="evidence" value="ECO:0007669"/>
    <property type="project" value="TreeGrafter"/>
</dbReference>
<dbReference type="Gene3D" id="3.90.650.10">
    <property type="entry name" value="PurM-like C-terminal domain"/>
    <property type="match status" value="1"/>
</dbReference>
<sequence length="89" mass="9122">MPEAVASACDLLGLDPLTVANEGCLVAFVGSAAADRALSALRTLPEGRSAARIGEVLPQGPGGRVTVRTLVGARRVVDMPLGEQLPRIC</sequence>
<reference evidence="1" key="2">
    <citation type="submission" date="2020-09" db="EMBL/GenBank/DDBJ databases">
        <authorList>
            <person name="Sun Q."/>
            <person name="Ohkuma M."/>
        </authorList>
    </citation>
    <scope>NUCLEOTIDE SEQUENCE</scope>
    <source>
        <strain evidence="1">JCM 4815</strain>
    </source>
</reference>
<dbReference type="EMBL" id="BMVW01000009">
    <property type="protein sequence ID" value="GGZ19927.1"/>
    <property type="molecule type" value="Genomic_DNA"/>
</dbReference>
<dbReference type="Proteomes" id="UP000622166">
    <property type="component" value="Unassembled WGS sequence"/>
</dbReference>
<dbReference type="PANTHER" id="PTHR30303">
    <property type="entry name" value="HYDROGENASE ISOENZYMES FORMATION PROTEIN HYPE"/>
    <property type="match status" value="1"/>
</dbReference>
<proteinExistence type="predicted"/>
<dbReference type="SUPFAM" id="SSF56042">
    <property type="entry name" value="PurM C-terminal domain-like"/>
    <property type="match status" value="1"/>
</dbReference>
<dbReference type="AlphaFoldDB" id="A0A918PRX9"/>
<evidence type="ECO:0008006" key="3">
    <source>
        <dbReference type="Google" id="ProtNLM"/>
    </source>
</evidence>
<dbReference type="PANTHER" id="PTHR30303:SF0">
    <property type="entry name" value="CARBAMOYL DEHYDRATASE HYPE"/>
    <property type="match status" value="1"/>
</dbReference>
<organism evidence="1 2">
    <name type="scientific">Streptomyces poonensis</name>
    <dbReference type="NCBI Taxonomy" id="68255"/>
    <lineage>
        <taxon>Bacteria</taxon>
        <taxon>Bacillati</taxon>
        <taxon>Actinomycetota</taxon>
        <taxon>Actinomycetes</taxon>
        <taxon>Kitasatosporales</taxon>
        <taxon>Streptomycetaceae</taxon>
        <taxon>Streptomyces</taxon>
    </lineage>
</organism>
<evidence type="ECO:0000313" key="2">
    <source>
        <dbReference type="Proteomes" id="UP000622166"/>
    </source>
</evidence>
<dbReference type="InterPro" id="IPR036676">
    <property type="entry name" value="PurM-like_C_sf"/>
</dbReference>
<gene>
    <name evidence="1" type="ORF">GCM10010365_45250</name>
</gene>
<comment type="caution">
    <text evidence="1">The sequence shown here is derived from an EMBL/GenBank/DDBJ whole genome shotgun (WGS) entry which is preliminary data.</text>
</comment>
<name>A0A918PRX9_9ACTN</name>
<dbReference type="InterPro" id="IPR011854">
    <property type="entry name" value="HypE"/>
</dbReference>
<reference evidence="1" key="1">
    <citation type="journal article" date="2014" name="Int. J. Syst. Evol. Microbiol.">
        <title>Complete genome sequence of Corynebacterium casei LMG S-19264T (=DSM 44701T), isolated from a smear-ripened cheese.</title>
        <authorList>
            <consortium name="US DOE Joint Genome Institute (JGI-PGF)"/>
            <person name="Walter F."/>
            <person name="Albersmeier A."/>
            <person name="Kalinowski J."/>
            <person name="Ruckert C."/>
        </authorList>
    </citation>
    <scope>NUCLEOTIDE SEQUENCE</scope>
    <source>
        <strain evidence="1">JCM 4815</strain>
    </source>
</reference>
<protein>
    <recommendedName>
        <fullName evidence="3">PurM-like C-terminal domain-containing protein</fullName>
    </recommendedName>
</protein>
<keyword evidence="2" id="KW-1185">Reference proteome</keyword>
<accession>A0A918PRX9</accession>
<evidence type="ECO:0000313" key="1">
    <source>
        <dbReference type="EMBL" id="GGZ19927.1"/>
    </source>
</evidence>